<organism evidence="2 3">
    <name type="scientific">Patiria miniata</name>
    <name type="common">Bat star</name>
    <name type="synonym">Asterina miniata</name>
    <dbReference type="NCBI Taxonomy" id="46514"/>
    <lineage>
        <taxon>Eukaryota</taxon>
        <taxon>Metazoa</taxon>
        <taxon>Echinodermata</taxon>
        <taxon>Eleutherozoa</taxon>
        <taxon>Asterozoa</taxon>
        <taxon>Asteroidea</taxon>
        <taxon>Valvatacea</taxon>
        <taxon>Valvatida</taxon>
        <taxon>Asterinidae</taxon>
        <taxon>Patiria</taxon>
    </lineage>
</organism>
<protein>
    <submittedName>
        <fullName evidence="2">Uncharacterized protein</fullName>
    </submittedName>
</protein>
<evidence type="ECO:0000313" key="3">
    <source>
        <dbReference type="Proteomes" id="UP000887568"/>
    </source>
</evidence>
<sequence length="253" mass="28193">MADTKTVFSTSSACRQNSKFTASIISPTTVVLTIHKSRSTSALSELQQEVRQYELATTTASSTRDGNDDSLHRSQSLPSRLRALTHHATQEAFVGSCEDGLLPGEHEGGEDTAERAESTAVASNSRVSQLEAEIQNTRMTVSTLEKTIHHMKVYIDTLERQLKDEAQNNELLKEELEASKKLCCELHEACSRGDMPSSELSSMHLVNDVASVHRSVQTLQQVEQETEPARLPDQSHGKKTQNWYSNILRQYYT</sequence>
<accession>A0A914BJG4</accession>
<keyword evidence="3" id="KW-1185">Reference proteome</keyword>
<name>A0A914BJG4_PATMI</name>
<dbReference type="AlphaFoldDB" id="A0A914BJG4"/>
<dbReference type="GeneID" id="119743251"/>
<proteinExistence type="predicted"/>
<dbReference type="EnsemblMetazoa" id="XM_038219654.1">
    <property type="protein sequence ID" value="XP_038075582.1"/>
    <property type="gene ID" value="LOC119743251"/>
</dbReference>
<evidence type="ECO:0000313" key="2">
    <source>
        <dbReference type="EnsemblMetazoa" id="XP_038075582.1"/>
    </source>
</evidence>
<feature type="region of interest" description="Disordered" evidence="1">
    <location>
        <begin position="98"/>
        <end position="124"/>
    </location>
</feature>
<evidence type="ECO:0000256" key="1">
    <source>
        <dbReference type="SAM" id="MobiDB-lite"/>
    </source>
</evidence>
<reference evidence="2" key="1">
    <citation type="submission" date="2022-11" db="UniProtKB">
        <authorList>
            <consortium name="EnsemblMetazoa"/>
        </authorList>
    </citation>
    <scope>IDENTIFICATION</scope>
</reference>
<dbReference type="Proteomes" id="UP000887568">
    <property type="component" value="Unplaced"/>
</dbReference>
<dbReference type="RefSeq" id="XP_038075582.1">
    <property type="nucleotide sequence ID" value="XM_038219654.1"/>
</dbReference>
<feature type="compositionally biased region" description="Basic and acidic residues" evidence="1">
    <location>
        <begin position="104"/>
        <end position="117"/>
    </location>
</feature>